<dbReference type="SUPFAM" id="SSF57716">
    <property type="entry name" value="Glucocorticoid receptor-like (DNA-binding domain)"/>
    <property type="match status" value="4"/>
</dbReference>
<feature type="region of interest" description="Disordered" evidence="8">
    <location>
        <begin position="90"/>
        <end position="117"/>
    </location>
</feature>
<dbReference type="Pfam" id="PF00412">
    <property type="entry name" value="LIM"/>
    <property type="match status" value="2"/>
</dbReference>
<dbReference type="Proteomes" id="UP000318582">
    <property type="component" value="Unassembled WGS sequence"/>
</dbReference>
<evidence type="ECO:0000256" key="1">
    <source>
        <dbReference type="ARBA" id="ARBA00004123"/>
    </source>
</evidence>
<feature type="domain" description="LIM zinc-binding" evidence="9">
    <location>
        <begin position="8"/>
        <end position="68"/>
    </location>
</feature>
<comment type="caution">
    <text evidence="10">The sequence shown here is derived from an EMBL/GenBank/DDBJ whole genome shotgun (WGS) entry which is preliminary data.</text>
</comment>
<dbReference type="GO" id="GO:0030036">
    <property type="term" value="P:actin cytoskeleton organization"/>
    <property type="evidence" value="ECO:0007669"/>
    <property type="project" value="TreeGrafter"/>
</dbReference>
<organism evidence="10 11">
    <name type="scientific">Powellomyces hirtus</name>
    <dbReference type="NCBI Taxonomy" id="109895"/>
    <lineage>
        <taxon>Eukaryota</taxon>
        <taxon>Fungi</taxon>
        <taxon>Fungi incertae sedis</taxon>
        <taxon>Chytridiomycota</taxon>
        <taxon>Chytridiomycota incertae sedis</taxon>
        <taxon>Chytridiomycetes</taxon>
        <taxon>Spizellomycetales</taxon>
        <taxon>Powellomycetaceae</taxon>
        <taxon>Powellomyces</taxon>
    </lineage>
</organism>
<dbReference type="PROSITE" id="PS50023">
    <property type="entry name" value="LIM_DOMAIN_2"/>
    <property type="match status" value="2"/>
</dbReference>
<evidence type="ECO:0000313" key="10">
    <source>
        <dbReference type="EMBL" id="TPX62594.1"/>
    </source>
</evidence>
<dbReference type="PANTHER" id="PTHR24215:SF35">
    <property type="entry name" value="MUSCLE LIM PROTEIN MLP84B"/>
    <property type="match status" value="1"/>
</dbReference>
<keyword evidence="11" id="KW-1185">Reference proteome</keyword>
<proteinExistence type="predicted"/>
<keyword evidence="6" id="KW-0539">Nucleus</keyword>
<evidence type="ECO:0000259" key="9">
    <source>
        <dbReference type="PROSITE" id="PS50023"/>
    </source>
</evidence>
<evidence type="ECO:0000256" key="5">
    <source>
        <dbReference type="ARBA" id="ARBA00023038"/>
    </source>
</evidence>
<dbReference type="GO" id="GO:0046872">
    <property type="term" value="F:metal ion binding"/>
    <property type="evidence" value="ECO:0007669"/>
    <property type="project" value="UniProtKB-KW"/>
</dbReference>
<name>A0A507EFK1_9FUNG</name>
<dbReference type="AlphaFoldDB" id="A0A507EFK1"/>
<evidence type="ECO:0000256" key="4">
    <source>
        <dbReference type="ARBA" id="ARBA00022833"/>
    </source>
</evidence>
<dbReference type="PROSITE" id="PS00478">
    <property type="entry name" value="LIM_DOMAIN_1"/>
    <property type="match status" value="2"/>
</dbReference>
<keyword evidence="5 7" id="KW-0440">LIM domain</keyword>
<reference evidence="10 11" key="1">
    <citation type="journal article" date="2019" name="Sci. Rep.">
        <title>Comparative genomics of chytrid fungi reveal insights into the obligate biotrophic and pathogenic lifestyle of Synchytrium endobioticum.</title>
        <authorList>
            <person name="van de Vossenberg B.T.L.H."/>
            <person name="Warris S."/>
            <person name="Nguyen H.D.T."/>
            <person name="van Gent-Pelzer M.P.E."/>
            <person name="Joly D.L."/>
            <person name="van de Geest H.C."/>
            <person name="Bonants P.J.M."/>
            <person name="Smith D.S."/>
            <person name="Levesque C.A."/>
            <person name="van der Lee T.A.J."/>
        </authorList>
    </citation>
    <scope>NUCLEOTIDE SEQUENCE [LARGE SCALE GENOMIC DNA]</scope>
    <source>
        <strain evidence="10 11">CBS 809.83</strain>
    </source>
</reference>
<dbReference type="CDD" id="cd09326">
    <property type="entry name" value="LIM_CRP_like"/>
    <property type="match status" value="2"/>
</dbReference>
<evidence type="ECO:0000313" key="11">
    <source>
        <dbReference type="Proteomes" id="UP000318582"/>
    </source>
</evidence>
<dbReference type="EMBL" id="QEAQ01000002">
    <property type="protein sequence ID" value="TPX62594.1"/>
    <property type="molecule type" value="Genomic_DNA"/>
</dbReference>
<feature type="domain" description="LIM zinc-binding" evidence="9">
    <location>
        <begin position="143"/>
        <end position="204"/>
    </location>
</feature>
<evidence type="ECO:0000256" key="7">
    <source>
        <dbReference type="PROSITE-ProRule" id="PRU00125"/>
    </source>
</evidence>
<protein>
    <recommendedName>
        <fullName evidence="9">LIM zinc-binding domain-containing protein</fullName>
    </recommendedName>
</protein>
<keyword evidence="2 7" id="KW-0479">Metal-binding</keyword>
<evidence type="ECO:0000256" key="3">
    <source>
        <dbReference type="ARBA" id="ARBA00022737"/>
    </source>
</evidence>
<dbReference type="FunFam" id="2.10.110.10:FF:000001">
    <property type="entry name" value="Cysteine and glycine-rich protein 1"/>
    <property type="match status" value="2"/>
</dbReference>
<dbReference type="SMART" id="SM00132">
    <property type="entry name" value="LIM"/>
    <property type="match status" value="2"/>
</dbReference>
<keyword evidence="3" id="KW-0677">Repeat</keyword>
<evidence type="ECO:0000256" key="8">
    <source>
        <dbReference type="SAM" id="MobiDB-lite"/>
    </source>
</evidence>
<dbReference type="PANTHER" id="PTHR24215">
    <property type="entry name" value="RHO-GTPASE-ACTIVATING PROTEIN LRG1"/>
    <property type="match status" value="1"/>
</dbReference>
<evidence type="ECO:0000256" key="6">
    <source>
        <dbReference type="ARBA" id="ARBA00023242"/>
    </source>
</evidence>
<dbReference type="GO" id="GO:0005737">
    <property type="term" value="C:cytoplasm"/>
    <property type="evidence" value="ECO:0007669"/>
    <property type="project" value="TreeGrafter"/>
</dbReference>
<dbReference type="InterPro" id="IPR001781">
    <property type="entry name" value="Znf_LIM"/>
</dbReference>
<sequence>MSKFGGSPSCPRCGKAVYMAEQINGPGGQWHKTCLTCKECNRRLDSTSLTEREKEAYCKMCYGKMFGPKGYGFGSGAGILNTDTTISDAQRFSPSGSRAGSQTSLTSSNGSASNLARTPSGNISAGSAAVGAPTIKPKFGGADSCPNCHKAVYFAEQVVGPMGVKYHKLCFRCKECNKMLDSTTIADRDGVIYCKGCHGKHFGPKGYGFAGGAAGLTTD</sequence>
<accession>A0A507EFK1</accession>
<dbReference type="GO" id="GO:0005634">
    <property type="term" value="C:nucleus"/>
    <property type="evidence" value="ECO:0007669"/>
    <property type="project" value="UniProtKB-SubCell"/>
</dbReference>
<dbReference type="STRING" id="109895.A0A507EFK1"/>
<dbReference type="Gene3D" id="2.10.110.10">
    <property type="entry name" value="Cysteine Rich Protein"/>
    <property type="match status" value="2"/>
</dbReference>
<evidence type="ECO:0000256" key="2">
    <source>
        <dbReference type="ARBA" id="ARBA00022723"/>
    </source>
</evidence>
<keyword evidence="4 7" id="KW-0862">Zinc</keyword>
<comment type="subcellular location">
    <subcellularLocation>
        <location evidence="1">Nucleus</location>
    </subcellularLocation>
</comment>
<gene>
    <name evidence="10" type="ORF">PhCBS80983_g00407</name>
</gene>